<keyword evidence="8" id="KW-0695">RNA-directed DNA polymerase</keyword>
<dbReference type="InterPro" id="IPR000477">
    <property type="entry name" value="RT_dom"/>
</dbReference>
<dbReference type="CDD" id="cd01647">
    <property type="entry name" value="RT_LTR"/>
    <property type="match status" value="1"/>
</dbReference>
<keyword evidence="2" id="KW-0548">Nucleotidyltransferase</keyword>
<evidence type="ECO:0000256" key="8">
    <source>
        <dbReference type="ARBA" id="ARBA00022918"/>
    </source>
</evidence>
<dbReference type="AlphaFoldDB" id="A0A8B8ZY34"/>
<dbReference type="InterPro" id="IPR043502">
    <property type="entry name" value="DNA/RNA_pol_sf"/>
</dbReference>
<dbReference type="RefSeq" id="XP_038979221.1">
    <property type="nucleotide sequence ID" value="XM_039123293.1"/>
</dbReference>
<dbReference type="CDD" id="cd00303">
    <property type="entry name" value="retropepsin_like"/>
    <property type="match status" value="1"/>
</dbReference>
<gene>
    <name evidence="14" type="primary">LOC120109561</name>
</gene>
<name>A0A8B8ZY34_PHODC</name>
<dbReference type="Gene3D" id="3.30.420.10">
    <property type="entry name" value="Ribonuclease H-like superfamily/Ribonuclease H"/>
    <property type="match status" value="1"/>
</dbReference>
<keyword evidence="4" id="KW-0378">Hydrolase</keyword>
<dbReference type="PANTHER" id="PTHR37984:SF5">
    <property type="entry name" value="PROTEIN NYNRIN-LIKE"/>
    <property type="match status" value="1"/>
</dbReference>
<evidence type="ECO:0000256" key="3">
    <source>
        <dbReference type="ARBA" id="ARBA00022722"/>
    </source>
</evidence>
<dbReference type="PROSITE" id="PS00141">
    <property type="entry name" value="ASP_PROTEASE"/>
    <property type="match status" value="1"/>
</dbReference>
<keyword evidence="7" id="KW-0229">DNA integration</keyword>
<dbReference type="GO" id="GO:0003723">
    <property type="term" value="F:RNA binding"/>
    <property type="evidence" value="ECO:0007669"/>
    <property type="project" value="UniProtKB-KW"/>
</dbReference>
<dbReference type="InterPro" id="IPR036397">
    <property type="entry name" value="RNaseH_sf"/>
</dbReference>
<dbReference type="PROSITE" id="PS50878">
    <property type="entry name" value="RT_POL"/>
    <property type="match status" value="1"/>
</dbReference>
<keyword evidence="3" id="KW-0540">Nuclease</keyword>
<dbReference type="Gene3D" id="3.30.70.270">
    <property type="match status" value="2"/>
</dbReference>
<evidence type="ECO:0000256" key="10">
    <source>
        <dbReference type="SAM" id="Coils"/>
    </source>
</evidence>
<feature type="coiled-coil region" evidence="10">
    <location>
        <begin position="46"/>
        <end position="84"/>
    </location>
</feature>
<evidence type="ECO:0000313" key="13">
    <source>
        <dbReference type="Proteomes" id="UP000228380"/>
    </source>
</evidence>
<dbReference type="Gene3D" id="3.10.10.10">
    <property type="entry name" value="HIV Type 1 Reverse Transcriptase, subunit A, domain 1"/>
    <property type="match status" value="1"/>
</dbReference>
<evidence type="ECO:0000256" key="9">
    <source>
        <dbReference type="ARBA" id="ARBA00023268"/>
    </source>
</evidence>
<dbReference type="KEGG" id="pda:120109561"/>
<protein>
    <submittedName>
        <fullName evidence="14">Uncharacterized protein LOC120109561</fullName>
    </submittedName>
</protein>
<dbReference type="Pfam" id="PF00078">
    <property type="entry name" value="RVT_1"/>
    <property type="match status" value="1"/>
</dbReference>
<evidence type="ECO:0000256" key="11">
    <source>
        <dbReference type="SAM" id="MobiDB-lite"/>
    </source>
</evidence>
<feature type="region of interest" description="Disordered" evidence="11">
    <location>
        <begin position="272"/>
        <end position="320"/>
    </location>
</feature>
<evidence type="ECO:0000256" key="5">
    <source>
        <dbReference type="ARBA" id="ARBA00022842"/>
    </source>
</evidence>
<dbReference type="SUPFAM" id="SSF50630">
    <property type="entry name" value="Acid proteases"/>
    <property type="match status" value="1"/>
</dbReference>
<dbReference type="Gene3D" id="2.40.70.10">
    <property type="entry name" value="Acid Proteases"/>
    <property type="match status" value="1"/>
</dbReference>
<dbReference type="GO" id="GO:0006508">
    <property type="term" value="P:proteolysis"/>
    <property type="evidence" value="ECO:0007669"/>
    <property type="project" value="InterPro"/>
</dbReference>
<dbReference type="GO" id="GO:0015074">
    <property type="term" value="P:DNA integration"/>
    <property type="evidence" value="ECO:0007669"/>
    <property type="project" value="UniProtKB-KW"/>
</dbReference>
<feature type="compositionally biased region" description="Basic and acidic residues" evidence="11">
    <location>
        <begin position="274"/>
        <end position="285"/>
    </location>
</feature>
<keyword evidence="1" id="KW-0808">Transferase</keyword>
<evidence type="ECO:0000256" key="1">
    <source>
        <dbReference type="ARBA" id="ARBA00022679"/>
    </source>
</evidence>
<evidence type="ECO:0000313" key="14">
    <source>
        <dbReference type="RefSeq" id="XP_038979221.1"/>
    </source>
</evidence>
<keyword evidence="6" id="KW-0694">RNA-binding</keyword>
<evidence type="ECO:0000256" key="4">
    <source>
        <dbReference type="ARBA" id="ARBA00022759"/>
    </source>
</evidence>
<feature type="region of interest" description="Disordered" evidence="11">
    <location>
        <begin position="90"/>
        <end position="111"/>
    </location>
</feature>
<dbReference type="OrthoDB" id="782535at2759"/>
<proteinExistence type="predicted"/>
<dbReference type="InterPro" id="IPR041577">
    <property type="entry name" value="RT_RNaseH_2"/>
</dbReference>
<dbReference type="PANTHER" id="PTHR37984">
    <property type="entry name" value="PROTEIN CBG26694"/>
    <property type="match status" value="1"/>
</dbReference>
<dbReference type="Proteomes" id="UP000228380">
    <property type="component" value="Unplaced"/>
</dbReference>
<dbReference type="InterPro" id="IPR021109">
    <property type="entry name" value="Peptidase_aspartic_dom_sf"/>
</dbReference>
<dbReference type="GO" id="GO:0003964">
    <property type="term" value="F:RNA-directed DNA polymerase activity"/>
    <property type="evidence" value="ECO:0007669"/>
    <property type="project" value="UniProtKB-KW"/>
</dbReference>
<dbReference type="FunFam" id="3.30.70.270:FF:000020">
    <property type="entry name" value="Transposon Tf2-6 polyprotein-like Protein"/>
    <property type="match status" value="1"/>
</dbReference>
<keyword evidence="10" id="KW-0175">Coiled coil</keyword>
<accession>A0A8B8ZY34</accession>
<sequence length="1097" mass="123182">MTLTERARLEALLGDPGNEDTPDLVTVCVDLHERLTGMQSSQDDLVQNLEARNDHQRSEYRELVTRLMDRLKTLEDEVIILKRAVVNNPSTSANQEAPSKVRVPDPKSFAGSRDSKELENFLWDLENYFKAAKVPADDQVNMAAMFLSADAKLWWRTRVADDLNAGRPRIDTWEALKKELREQFLPCNTSWLARDSLKKLRQTGSTRDYVKQFSSLMLDISNMSEEDKLFNFLSGLQPWAQTELRRQAVKDIPSAMAAAEALVDFRNVAQNAGAKEKTKATDPKPKSRNWKKKRGGKDLGGEANQQAVARPKPQPNDQKKKPWSCFICGGPHHARVCPKKGVLTALVSQSSDASASPEEPSTSRVNPLQLVNAIAAERISPSYSGLMYLEAKVNGKTARAMLDTGATNNFISQREAAQLELQIADSSSKIKAVNSGAMPVHVSAKVQLTFGPWTGPCSLMVVPLDDFDLILGMEFFRHAKVSIIPHLYGVMIGAEHAPGFVHTEATVPLADKGKGVLISAKQACKGLKHGRDTYLAAVREIQSDPHPEPPAEVLPLLAEFSDLMPDDLPRELPPRRAIDHQIQLVPGAVPPARPPYRMSPMELAELRRQLDEMLEGGLIQPSKAPFGAPVLFQKKHDGSLRMCVDYRALNKVTIKDRYPVPNAADLFDRLAQAAYFTKLDLRSGYWQVRIAKGDESKTACVTRYGSFEFLVMPFGLTNAPATFCKLMNDVLYPYLDDFVVVYLDDIVVYSPTLDKHLDHLHAVFSCLKKNNLYVKREKCQFCQTEVNFLGHRISNGKISMEPSKVQAVLDWPELTNVAELRSFLGLANYYRRFVRGYSQIACPLTDLLKKGHKWLWTDECSAAFKSLKEAIASEPVLRLPDFSKSFEVHMDASNLALGGVLIQDGHPVAFESRKFNDTERRYTVHEKEMTAVIHCLDKWRHYLLGVPFMVVTDNVANTYFQTQKKLTPKQARWQEYMAEFDFEWVHRPGRQNLVADALSRKSLEGYVAAITSFQGDFLTRLKNFADTDPEYKKLLQAVNNGELQKYWVDGGLLHARGGRLFVPKGGGLRQILLKESHDPQWAGHPGAERMKALISRS</sequence>
<dbReference type="InterPro" id="IPR050951">
    <property type="entry name" value="Retrovirus_Pol_polyprotein"/>
</dbReference>
<keyword evidence="9" id="KW-0511">Multifunctional enzyme</keyword>
<dbReference type="CDD" id="cd09274">
    <property type="entry name" value="RNase_HI_RT_Ty3"/>
    <property type="match status" value="1"/>
</dbReference>
<dbReference type="InterPro" id="IPR005162">
    <property type="entry name" value="Retrotrans_gag_dom"/>
</dbReference>
<keyword evidence="5" id="KW-0460">Magnesium</keyword>
<dbReference type="SUPFAM" id="SSF56672">
    <property type="entry name" value="DNA/RNA polymerases"/>
    <property type="match status" value="1"/>
</dbReference>
<keyword evidence="4" id="KW-0255">Endonuclease</keyword>
<dbReference type="GO" id="GO:0004190">
    <property type="term" value="F:aspartic-type endopeptidase activity"/>
    <property type="evidence" value="ECO:0007669"/>
    <property type="project" value="InterPro"/>
</dbReference>
<evidence type="ECO:0000256" key="2">
    <source>
        <dbReference type="ARBA" id="ARBA00022695"/>
    </source>
</evidence>
<dbReference type="Pfam" id="PF13975">
    <property type="entry name" value="gag-asp_proteas"/>
    <property type="match status" value="1"/>
</dbReference>
<feature type="compositionally biased region" description="Basic residues" evidence="11">
    <location>
        <begin position="286"/>
        <end position="295"/>
    </location>
</feature>
<dbReference type="InterPro" id="IPR001969">
    <property type="entry name" value="Aspartic_peptidase_AS"/>
</dbReference>
<evidence type="ECO:0000256" key="6">
    <source>
        <dbReference type="ARBA" id="ARBA00022884"/>
    </source>
</evidence>
<feature type="domain" description="Reverse transcriptase" evidence="12">
    <location>
        <begin position="612"/>
        <end position="793"/>
    </location>
</feature>
<dbReference type="Pfam" id="PF03732">
    <property type="entry name" value="Retrotrans_gag"/>
    <property type="match status" value="1"/>
</dbReference>
<dbReference type="InterPro" id="IPR043128">
    <property type="entry name" value="Rev_trsase/Diguanyl_cyclase"/>
</dbReference>
<dbReference type="Pfam" id="PF17919">
    <property type="entry name" value="RT_RNaseH_2"/>
    <property type="match status" value="1"/>
</dbReference>
<evidence type="ECO:0000259" key="12">
    <source>
        <dbReference type="PROSITE" id="PS50878"/>
    </source>
</evidence>
<dbReference type="GO" id="GO:0004519">
    <property type="term" value="F:endonuclease activity"/>
    <property type="evidence" value="ECO:0007669"/>
    <property type="project" value="UniProtKB-KW"/>
</dbReference>
<organism evidence="13 14">
    <name type="scientific">Phoenix dactylifera</name>
    <name type="common">Date palm</name>
    <dbReference type="NCBI Taxonomy" id="42345"/>
    <lineage>
        <taxon>Eukaryota</taxon>
        <taxon>Viridiplantae</taxon>
        <taxon>Streptophyta</taxon>
        <taxon>Embryophyta</taxon>
        <taxon>Tracheophyta</taxon>
        <taxon>Spermatophyta</taxon>
        <taxon>Magnoliopsida</taxon>
        <taxon>Liliopsida</taxon>
        <taxon>Arecaceae</taxon>
        <taxon>Coryphoideae</taxon>
        <taxon>Phoeniceae</taxon>
        <taxon>Phoenix</taxon>
    </lineage>
</organism>
<reference evidence="14" key="1">
    <citation type="submission" date="2025-08" db="UniProtKB">
        <authorList>
            <consortium name="RefSeq"/>
        </authorList>
    </citation>
    <scope>IDENTIFICATION</scope>
    <source>
        <tissue evidence="14">Young leaves</tissue>
    </source>
</reference>
<keyword evidence="13" id="KW-1185">Reference proteome</keyword>
<dbReference type="GeneID" id="120109561"/>
<evidence type="ECO:0000256" key="7">
    <source>
        <dbReference type="ARBA" id="ARBA00022908"/>
    </source>
</evidence>